<dbReference type="EMBL" id="CP097511">
    <property type="protein sequence ID" value="URE44674.1"/>
    <property type="molecule type" value="Genomic_DNA"/>
</dbReference>
<evidence type="ECO:0000313" key="6">
    <source>
        <dbReference type="EMBL" id="URE44674.1"/>
    </source>
</evidence>
<keyword evidence="2 5" id="KW-0812">Transmembrane</keyword>
<feature type="transmembrane region" description="Helical" evidence="5">
    <location>
        <begin position="140"/>
        <end position="159"/>
    </location>
</feature>
<feature type="transmembrane region" description="Helical" evidence="5">
    <location>
        <begin position="295"/>
        <end position="316"/>
    </location>
</feature>
<keyword evidence="7" id="KW-1185">Reference proteome</keyword>
<dbReference type="GO" id="GO:0016020">
    <property type="term" value="C:membrane"/>
    <property type="evidence" value="ECO:0007669"/>
    <property type="project" value="UniProtKB-SubCell"/>
</dbReference>
<dbReference type="Gene3D" id="1.20.1280.290">
    <property type="match status" value="2"/>
</dbReference>
<feature type="transmembrane region" description="Helical" evidence="5">
    <location>
        <begin position="382"/>
        <end position="401"/>
    </location>
</feature>
<organism evidence="6 7">
    <name type="scientific">Musa troglodytarum</name>
    <name type="common">fe'i banana</name>
    <dbReference type="NCBI Taxonomy" id="320322"/>
    <lineage>
        <taxon>Eukaryota</taxon>
        <taxon>Viridiplantae</taxon>
        <taxon>Streptophyta</taxon>
        <taxon>Embryophyta</taxon>
        <taxon>Tracheophyta</taxon>
        <taxon>Spermatophyta</taxon>
        <taxon>Magnoliopsida</taxon>
        <taxon>Liliopsida</taxon>
        <taxon>Zingiberales</taxon>
        <taxon>Musaceae</taxon>
        <taxon>Musa</taxon>
    </lineage>
</organism>
<dbReference type="PANTHER" id="PTHR16201">
    <property type="entry name" value="SEVEN TRANSMEMBRANE PROTEIN 1-RELATED"/>
    <property type="match status" value="1"/>
</dbReference>
<proteinExistence type="predicted"/>
<dbReference type="OrthoDB" id="8048523at2759"/>
<evidence type="ECO:0000313" key="7">
    <source>
        <dbReference type="Proteomes" id="UP001055439"/>
    </source>
</evidence>
<dbReference type="InterPro" id="IPR051415">
    <property type="entry name" value="LAAT-1"/>
</dbReference>
<feature type="transmembrane region" description="Helical" evidence="5">
    <location>
        <begin position="351"/>
        <end position="370"/>
    </location>
</feature>
<evidence type="ECO:0000256" key="5">
    <source>
        <dbReference type="SAM" id="Phobius"/>
    </source>
</evidence>
<dbReference type="SMART" id="SM00679">
    <property type="entry name" value="CTNS"/>
    <property type="match status" value="2"/>
</dbReference>
<gene>
    <name evidence="6" type="ORF">MUK42_13605</name>
</gene>
<dbReference type="AlphaFoldDB" id="A0A9E7LBL5"/>
<keyword evidence="4 5" id="KW-0472">Membrane</keyword>
<evidence type="ECO:0000256" key="2">
    <source>
        <dbReference type="ARBA" id="ARBA00022692"/>
    </source>
</evidence>
<accession>A0A9E7LBL5</accession>
<dbReference type="Proteomes" id="UP001055439">
    <property type="component" value="Chromosome 9"/>
</dbReference>
<dbReference type="PANTHER" id="PTHR16201:SF44">
    <property type="entry name" value="SEVEN TRANSMEMBRANE PROTEIN 1"/>
    <property type="match status" value="1"/>
</dbReference>
<dbReference type="FunFam" id="1.20.1280.290:FF:000019">
    <property type="entry name" value="PQ-loop repeat family protein / transmembrane family protein"/>
    <property type="match status" value="1"/>
</dbReference>
<name>A0A9E7LBL5_9LILI</name>
<dbReference type="InterPro" id="IPR006603">
    <property type="entry name" value="PQ-loop_rpt"/>
</dbReference>
<reference evidence="6" key="1">
    <citation type="submission" date="2022-05" db="EMBL/GenBank/DDBJ databases">
        <title>The Musa troglodytarum L. genome provides insights into the mechanism of non-climacteric behaviour and enrichment of carotenoids.</title>
        <authorList>
            <person name="Wang J."/>
        </authorList>
    </citation>
    <scope>NUCLEOTIDE SEQUENCE</scope>
    <source>
        <tissue evidence="6">Leaf</tissue>
    </source>
</reference>
<keyword evidence="3 5" id="KW-1133">Transmembrane helix</keyword>
<dbReference type="FunFam" id="1.20.1280.290:FF:000012">
    <property type="entry name" value="Vacuolar membrane PQ loop repeat protein"/>
    <property type="match status" value="1"/>
</dbReference>
<feature type="transmembrane region" description="Helical" evidence="5">
    <location>
        <begin position="63"/>
        <end position="89"/>
    </location>
</feature>
<sequence length="511" mass="56669">MLLWSFGPCDGHVDVLYNMQEGPYMFGISFFTRQLASAMSFLKTSPPPDCFLNQHCSRWAHMYFKYCLCSTKDGISLFLGAASIISWVIAEVPQIMTNYYEKSTEGLSIAFLMTWIVGDLFNLIGCLLEPATLPTQYYVALLYTATTVILTGQTIYYGYIYHKLEPNKHGIHVKSQKHHQEHGSAKECLLGDSKKTRVNGYRSNGTNPSKEVNIPSSPIPVEVLCDSCGSDFYYTSARSLSKSPVPAFGAWLAHSCDNGGSPPRSGNQQSAAKEPLLDRIIFPQSAPPNLRTKNMLAIVPSAVFFFVMCVVLHLCINDGHTASPNGMVIRVGRKLLQDYVQDDGSSGVGNLLGWAMAAIYMGARLPQIYLNVRMNSVYGLNPLMFVFAVSGNATYVGSILVESWDWHKIRPNLPWLADAVGCIQLDGDSLVVLLLHDRGGTTSDYDLQSFCKLSQIYSLDHVHEQELGLRTSDDEVTNRFIYGQIDSTETFASLWSVFDLGLLDLIVSHLP</sequence>
<evidence type="ECO:0000256" key="3">
    <source>
        <dbReference type="ARBA" id="ARBA00022989"/>
    </source>
</evidence>
<evidence type="ECO:0000256" key="1">
    <source>
        <dbReference type="ARBA" id="ARBA00004141"/>
    </source>
</evidence>
<evidence type="ECO:0000256" key="4">
    <source>
        <dbReference type="ARBA" id="ARBA00023136"/>
    </source>
</evidence>
<protein>
    <submittedName>
        <fullName evidence="6">PQ loop repeat domain containing protein</fullName>
    </submittedName>
</protein>
<dbReference type="Pfam" id="PF04193">
    <property type="entry name" value="PQ-loop"/>
    <property type="match status" value="2"/>
</dbReference>
<feature type="transmembrane region" description="Helical" evidence="5">
    <location>
        <begin position="109"/>
        <end position="128"/>
    </location>
</feature>
<comment type="subcellular location">
    <subcellularLocation>
        <location evidence="1">Membrane</location>
        <topology evidence="1">Multi-pass membrane protein</topology>
    </subcellularLocation>
</comment>